<feature type="region of interest" description="Disordered" evidence="1">
    <location>
        <begin position="1"/>
        <end position="20"/>
    </location>
</feature>
<name>A0A5E4XVK2_9BURK</name>
<accession>A0A5E4XVK2</accession>
<dbReference type="Proteomes" id="UP000396788">
    <property type="component" value="Unassembled WGS sequence"/>
</dbReference>
<organism evidence="2 3">
    <name type="scientific">Pandoraea cepalis</name>
    <dbReference type="NCBI Taxonomy" id="2508294"/>
    <lineage>
        <taxon>Bacteria</taxon>
        <taxon>Pseudomonadati</taxon>
        <taxon>Pseudomonadota</taxon>
        <taxon>Betaproteobacteria</taxon>
        <taxon>Burkholderiales</taxon>
        <taxon>Burkholderiaceae</taxon>
        <taxon>Pandoraea</taxon>
    </lineage>
</organism>
<dbReference type="EMBL" id="CABPRY010000013">
    <property type="protein sequence ID" value="VVE40075.1"/>
    <property type="molecule type" value="Genomic_DNA"/>
</dbReference>
<sequence>MPVKSLRQGTDNHRHRAPLRSALLVPPRSSSFPLAPPRPPSFLLLAPLVSPHCSSSLLIAAHCCSSLLWLLRTSWVCWPCHVGGCRRIEGGCESGWGPPAVRLNRQWSAAGGPQPDGPPPLADFCRFLPTYTDVVRLALTYTCPLRRAASCFNRGAISSRKTASGIDDDGPLQLIASHRFCLTSRNGTATAFTPSCQSRNE</sequence>
<evidence type="ECO:0000313" key="3">
    <source>
        <dbReference type="Proteomes" id="UP000396788"/>
    </source>
</evidence>
<proteinExistence type="predicted"/>
<evidence type="ECO:0000256" key="1">
    <source>
        <dbReference type="SAM" id="MobiDB-lite"/>
    </source>
</evidence>
<gene>
    <name evidence="2" type="ORF">PCE31107_04111</name>
</gene>
<protein>
    <submittedName>
        <fullName evidence="2">Uncharacterized protein</fullName>
    </submittedName>
</protein>
<evidence type="ECO:0000313" key="2">
    <source>
        <dbReference type="EMBL" id="VVE40075.1"/>
    </source>
</evidence>
<reference evidence="2 3" key="1">
    <citation type="submission" date="2019-08" db="EMBL/GenBank/DDBJ databases">
        <authorList>
            <person name="Peeters C."/>
        </authorList>
    </citation>
    <scope>NUCLEOTIDE SEQUENCE [LARGE SCALE GENOMIC DNA]</scope>
    <source>
        <strain evidence="2 3">LMG 31107</strain>
    </source>
</reference>
<dbReference type="AlphaFoldDB" id="A0A5E4XVK2"/>